<evidence type="ECO:0000313" key="3">
    <source>
        <dbReference type="Proteomes" id="UP000295135"/>
    </source>
</evidence>
<organism evidence="2 3">
    <name type="scientific">Sulfuritortus calidifontis</name>
    <dbReference type="NCBI Taxonomy" id="1914471"/>
    <lineage>
        <taxon>Bacteria</taxon>
        <taxon>Pseudomonadati</taxon>
        <taxon>Pseudomonadota</taxon>
        <taxon>Betaproteobacteria</taxon>
        <taxon>Nitrosomonadales</taxon>
        <taxon>Thiobacillaceae</taxon>
        <taxon>Sulfuritortus</taxon>
    </lineage>
</organism>
<protein>
    <submittedName>
        <fullName evidence="2">Uncharacterized protein</fullName>
    </submittedName>
</protein>
<evidence type="ECO:0000313" key="2">
    <source>
        <dbReference type="EMBL" id="TCS73928.1"/>
    </source>
</evidence>
<keyword evidence="1" id="KW-0175">Coiled coil</keyword>
<dbReference type="Pfam" id="PF03692">
    <property type="entry name" value="CxxCxxCC"/>
    <property type="match status" value="1"/>
</dbReference>
<dbReference type="RefSeq" id="WP_126459557.1">
    <property type="nucleotide sequence ID" value="NZ_AP018721.1"/>
</dbReference>
<sequence length="317" mass="36241">MQDYDAQFKNLAEDAPFEQSPVMPNMLEGDAEIQFRCHRGVKCWNVCCSNIDITLTPYDVLRLKNHLNISSGEFLKQYTMPYEIDKDGMPGIKLRPVEGGSACQFMVEEGCSVYQDRPTACRYYPVALLSIRRADEYTDRQAYALVTEKTCLGHQEDRKLTIDQYRAEQGVADYDEKGRGWRQLVLKRKSAGPGVGKPPAISNQLFFMASYDLDRFRAFVVSESFNRTYDVPVETMAEIVADDEKLLEFSHKFLLQILFNEGKVVEEKEGAYEARMERLKAKAEQMRAEFEADREKLEDLKYSGECQPGDLSCGGND</sequence>
<reference evidence="2 3" key="1">
    <citation type="submission" date="2019-03" db="EMBL/GenBank/DDBJ databases">
        <title>Genomic Encyclopedia of Type Strains, Phase IV (KMG-IV): sequencing the most valuable type-strain genomes for metagenomic binning, comparative biology and taxonomic classification.</title>
        <authorList>
            <person name="Goeker M."/>
        </authorList>
    </citation>
    <scope>NUCLEOTIDE SEQUENCE [LARGE SCALE GENOMIC DNA]</scope>
    <source>
        <strain evidence="2 3">DSM 103923</strain>
    </source>
</reference>
<proteinExistence type="predicted"/>
<dbReference type="Proteomes" id="UP000295135">
    <property type="component" value="Unassembled WGS sequence"/>
</dbReference>
<accession>A0A4R3JYR9</accession>
<name>A0A4R3JYR9_9PROT</name>
<comment type="caution">
    <text evidence="2">The sequence shown here is derived from an EMBL/GenBank/DDBJ whole genome shotgun (WGS) entry which is preliminary data.</text>
</comment>
<dbReference type="PANTHER" id="PTHR35866">
    <property type="entry name" value="PUTATIVE-RELATED"/>
    <property type="match status" value="1"/>
</dbReference>
<keyword evidence="3" id="KW-1185">Reference proteome</keyword>
<evidence type="ECO:0000256" key="1">
    <source>
        <dbReference type="SAM" id="Coils"/>
    </source>
</evidence>
<dbReference type="PANTHER" id="PTHR35866:SF1">
    <property type="entry name" value="YKGJ FAMILY CYSTEINE CLUSTER PROTEIN"/>
    <property type="match status" value="1"/>
</dbReference>
<dbReference type="InterPro" id="IPR005358">
    <property type="entry name" value="Puta_zinc/iron-chelating_dom"/>
</dbReference>
<dbReference type="EMBL" id="SLZY01000001">
    <property type="protein sequence ID" value="TCS73928.1"/>
    <property type="molecule type" value="Genomic_DNA"/>
</dbReference>
<feature type="coiled-coil region" evidence="1">
    <location>
        <begin position="269"/>
        <end position="303"/>
    </location>
</feature>
<dbReference type="OrthoDB" id="9810361at2"/>
<dbReference type="AlphaFoldDB" id="A0A4R3JYR9"/>
<gene>
    <name evidence="2" type="ORF">EDC61_101150</name>
</gene>